<evidence type="ECO:0000313" key="2">
    <source>
        <dbReference type="Proteomes" id="UP000308600"/>
    </source>
</evidence>
<accession>A0ACD3AHX2</accession>
<gene>
    <name evidence="1" type="ORF">BDN72DRAFT_846207</name>
</gene>
<protein>
    <submittedName>
        <fullName evidence="1">Uncharacterized protein</fullName>
    </submittedName>
</protein>
<keyword evidence="2" id="KW-1185">Reference proteome</keyword>
<sequence>MSQLPLPHPILQQQFGSSQVAFTQIDKEIAVLREGIRALHAFRNTFTPVYRLPPEILARIFSFFQHAQRHGTENSSRISLHWVVVMRVSQHWRDVAIGSPNLWSHISSSYPKRITQEWLRRSKGASLSINLRHISSLPSEFFSTSLSRIREMTLEFSSSTWRKLLPKLTSTAPLLEYLSILISDSTTEDPPITNSVFVGATPRLRHLELVGCSVDISSSLFKDLTTLYLNSPPLKLSITDLLTALHNLSSLTSLSLIHVLQSGGIRASGDIDAINLPFLKSLTISGHSFVQDLDILSHLSFPINSTLRFHSEASSGGAIPLLLDFLNVHKSSRQQATTFLINSIDLQCAVGVLMLDLNSRCDKPAYVTDLVKFELVGPWPDGLSITESSEATALFSSFNLTSMTHFSTNCNFSIRIWTDLFGSLPNLNRIAPSGTSTVLFLVCIIEDCKAKCPAQYKPQIKPNTKGKKKKGKGGKGKQKAPVASTSAPQVVDWAPIFPGLETIQIIDGAFTERIMDDLIIALHARKVTGKGIKVFGMMECRNVDELVIDRLRHVVQQVMWDEWTGSEDEDEFMYGSQYSGDDLGYDEYGMDSDADEWGMYTF</sequence>
<proteinExistence type="predicted"/>
<reference evidence="1 2" key="1">
    <citation type="journal article" date="2019" name="Nat. Ecol. Evol.">
        <title>Megaphylogeny resolves global patterns of mushroom evolution.</title>
        <authorList>
            <person name="Varga T."/>
            <person name="Krizsan K."/>
            <person name="Foldi C."/>
            <person name="Dima B."/>
            <person name="Sanchez-Garcia M."/>
            <person name="Sanchez-Ramirez S."/>
            <person name="Szollosi G.J."/>
            <person name="Szarkandi J.G."/>
            <person name="Papp V."/>
            <person name="Albert L."/>
            <person name="Andreopoulos W."/>
            <person name="Angelini C."/>
            <person name="Antonin V."/>
            <person name="Barry K.W."/>
            <person name="Bougher N.L."/>
            <person name="Buchanan P."/>
            <person name="Buyck B."/>
            <person name="Bense V."/>
            <person name="Catcheside P."/>
            <person name="Chovatia M."/>
            <person name="Cooper J."/>
            <person name="Damon W."/>
            <person name="Desjardin D."/>
            <person name="Finy P."/>
            <person name="Geml J."/>
            <person name="Haridas S."/>
            <person name="Hughes K."/>
            <person name="Justo A."/>
            <person name="Karasinski D."/>
            <person name="Kautmanova I."/>
            <person name="Kiss B."/>
            <person name="Kocsube S."/>
            <person name="Kotiranta H."/>
            <person name="LaButti K.M."/>
            <person name="Lechner B.E."/>
            <person name="Liimatainen K."/>
            <person name="Lipzen A."/>
            <person name="Lukacs Z."/>
            <person name="Mihaltcheva S."/>
            <person name="Morgado L.N."/>
            <person name="Niskanen T."/>
            <person name="Noordeloos M.E."/>
            <person name="Ohm R.A."/>
            <person name="Ortiz-Santana B."/>
            <person name="Ovrebo C."/>
            <person name="Racz N."/>
            <person name="Riley R."/>
            <person name="Savchenko A."/>
            <person name="Shiryaev A."/>
            <person name="Soop K."/>
            <person name="Spirin V."/>
            <person name="Szebenyi C."/>
            <person name="Tomsovsky M."/>
            <person name="Tulloss R.E."/>
            <person name="Uehling J."/>
            <person name="Grigoriev I.V."/>
            <person name="Vagvolgyi C."/>
            <person name="Papp T."/>
            <person name="Martin F.M."/>
            <person name="Miettinen O."/>
            <person name="Hibbett D.S."/>
            <person name="Nagy L.G."/>
        </authorList>
    </citation>
    <scope>NUCLEOTIDE SEQUENCE [LARGE SCALE GENOMIC DNA]</scope>
    <source>
        <strain evidence="1 2">NL-1719</strain>
    </source>
</reference>
<dbReference type="EMBL" id="ML208457">
    <property type="protein sequence ID" value="TFK64879.1"/>
    <property type="molecule type" value="Genomic_DNA"/>
</dbReference>
<evidence type="ECO:0000313" key="1">
    <source>
        <dbReference type="EMBL" id="TFK64879.1"/>
    </source>
</evidence>
<name>A0ACD3AHX2_9AGAR</name>
<dbReference type="Proteomes" id="UP000308600">
    <property type="component" value="Unassembled WGS sequence"/>
</dbReference>
<organism evidence="1 2">
    <name type="scientific">Pluteus cervinus</name>
    <dbReference type="NCBI Taxonomy" id="181527"/>
    <lineage>
        <taxon>Eukaryota</taxon>
        <taxon>Fungi</taxon>
        <taxon>Dikarya</taxon>
        <taxon>Basidiomycota</taxon>
        <taxon>Agaricomycotina</taxon>
        <taxon>Agaricomycetes</taxon>
        <taxon>Agaricomycetidae</taxon>
        <taxon>Agaricales</taxon>
        <taxon>Pluteineae</taxon>
        <taxon>Pluteaceae</taxon>
        <taxon>Pluteus</taxon>
    </lineage>
</organism>